<dbReference type="Proteomes" id="UP000789920">
    <property type="component" value="Unassembled WGS sequence"/>
</dbReference>
<proteinExistence type="predicted"/>
<feature type="non-terminal residue" evidence="1">
    <location>
        <position position="1"/>
    </location>
</feature>
<gene>
    <name evidence="1" type="ORF">RPERSI_LOCUS20127</name>
</gene>
<keyword evidence="2" id="KW-1185">Reference proteome</keyword>
<evidence type="ECO:0000313" key="1">
    <source>
        <dbReference type="EMBL" id="CAG8796311.1"/>
    </source>
</evidence>
<organism evidence="1 2">
    <name type="scientific">Racocetra persica</name>
    <dbReference type="NCBI Taxonomy" id="160502"/>
    <lineage>
        <taxon>Eukaryota</taxon>
        <taxon>Fungi</taxon>
        <taxon>Fungi incertae sedis</taxon>
        <taxon>Mucoromycota</taxon>
        <taxon>Glomeromycotina</taxon>
        <taxon>Glomeromycetes</taxon>
        <taxon>Diversisporales</taxon>
        <taxon>Gigasporaceae</taxon>
        <taxon>Racocetra</taxon>
    </lineage>
</organism>
<protein>
    <submittedName>
        <fullName evidence="1">3847_t:CDS:1</fullName>
    </submittedName>
</protein>
<comment type="caution">
    <text evidence="1">The sequence shown here is derived from an EMBL/GenBank/DDBJ whole genome shotgun (WGS) entry which is preliminary data.</text>
</comment>
<sequence length="47" mass="5308">LFAGFWVKSLNVLYPVSMFVGMGFGMMFGIAPTITNEWFGQKRFGIN</sequence>
<reference evidence="1" key="1">
    <citation type="submission" date="2021-06" db="EMBL/GenBank/DDBJ databases">
        <authorList>
            <person name="Kallberg Y."/>
            <person name="Tangrot J."/>
            <person name="Rosling A."/>
        </authorList>
    </citation>
    <scope>NUCLEOTIDE SEQUENCE</scope>
    <source>
        <strain evidence="1">MA461A</strain>
    </source>
</reference>
<name>A0ACA9RJP3_9GLOM</name>
<feature type="non-terminal residue" evidence="1">
    <location>
        <position position="47"/>
    </location>
</feature>
<evidence type="ECO:0000313" key="2">
    <source>
        <dbReference type="Proteomes" id="UP000789920"/>
    </source>
</evidence>
<accession>A0ACA9RJP3</accession>
<dbReference type="EMBL" id="CAJVQC010056328">
    <property type="protein sequence ID" value="CAG8796311.1"/>
    <property type="molecule type" value="Genomic_DNA"/>
</dbReference>